<proteinExistence type="predicted"/>
<reference evidence="1 2" key="1">
    <citation type="submission" date="2023-10" db="EMBL/GenBank/DDBJ databases">
        <title>Draft genome sequence of Xylaria bambusicola isolate GMP-LS, the root and basal stem rot pathogen of sugarcane in Indonesia.</title>
        <authorList>
            <person name="Selvaraj P."/>
            <person name="Muralishankar V."/>
            <person name="Muruganantham S."/>
            <person name="Sp S."/>
            <person name="Haryani S."/>
            <person name="Lau K.J.X."/>
            <person name="Naqvi N.I."/>
        </authorList>
    </citation>
    <scope>NUCLEOTIDE SEQUENCE [LARGE SCALE GENOMIC DNA]</scope>
    <source>
        <strain evidence="1">GMP-LS</strain>
    </source>
</reference>
<keyword evidence="2" id="KW-1185">Reference proteome</keyword>
<accession>A0AAN7V2M7</accession>
<dbReference type="AlphaFoldDB" id="A0AAN7V2M7"/>
<evidence type="ECO:0000313" key="2">
    <source>
        <dbReference type="Proteomes" id="UP001305414"/>
    </source>
</evidence>
<organism evidence="1 2">
    <name type="scientific">Xylaria bambusicola</name>
    <dbReference type="NCBI Taxonomy" id="326684"/>
    <lineage>
        <taxon>Eukaryota</taxon>
        <taxon>Fungi</taxon>
        <taxon>Dikarya</taxon>
        <taxon>Ascomycota</taxon>
        <taxon>Pezizomycotina</taxon>
        <taxon>Sordariomycetes</taxon>
        <taxon>Xylariomycetidae</taxon>
        <taxon>Xylariales</taxon>
        <taxon>Xylariaceae</taxon>
        <taxon>Xylaria</taxon>
    </lineage>
</organism>
<dbReference type="Proteomes" id="UP001305414">
    <property type="component" value="Unassembled WGS sequence"/>
</dbReference>
<comment type="caution">
    <text evidence="1">The sequence shown here is derived from an EMBL/GenBank/DDBJ whole genome shotgun (WGS) entry which is preliminary data.</text>
</comment>
<dbReference type="EMBL" id="JAWHQM010000035">
    <property type="protein sequence ID" value="KAK5633739.1"/>
    <property type="molecule type" value="Genomic_DNA"/>
</dbReference>
<gene>
    <name evidence="1" type="ORF">RRF57_009453</name>
</gene>
<name>A0AAN7V2M7_9PEZI</name>
<sequence length="65" mass="7370">MRIWRDTIGIKRTLTPQTEILYCILGTRSILPGLGQWCEVFEKDDFERMRIGKNGAGDVGLQKGS</sequence>
<protein>
    <submittedName>
        <fullName evidence="1">Uncharacterized protein</fullName>
    </submittedName>
</protein>
<evidence type="ECO:0000313" key="1">
    <source>
        <dbReference type="EMBL" id="KAK5633739.1"/>
    </source>
</evidence>